<dbReference type="PROSITE" id="PS51257">
    <property type="entry name" value="PROKAR_LIPOPROTEIN"/>
    <property type="match status" value="1"/>
</dbReference>
<dbReference type="PANTHER" id="PTHR46828">
    <property type="entry name" value="ENDO-1,4-BETA-XYLANASE A-RELATED"/>
    <property type="match status" value="1"/>
</dbReference>
<evidence type="ECO:0000256" key="3">
    <source>
        <dbReference type="ARBA" id="ARBA00012590"/>
    </source>
</evidence>
<evidence type="ECO:0000256" key="1">
    <source>
        <dbReference type="ARBA" id="ARBA00000681"/>
    </source>
</evidence>
<proteinExistence type="inferred from homology"/>
<feature type="active site" description="Proton donor" evidence="9">
    <location>
        <position position="261"/>
    </location>
</feature>
<organism evidence="11 12">
    <name type="scientific">Pseudoxanthomonas taiwanensis J19</name>
    <dbReference type="NCBI Taxonomy" id="935569"/>
    <lineage>
        <taxon>Bacteria</taxon>
        <taxon>Pseudomonadati</taxon>
        <taxon>Pseudomonadota</taxon>
        <taxon>Gammaproteobacteria</taxon>
        <taxon>Lysobacterales</taxon>
        <taxon>Lysobacteraceae</taxon>
        <taxon>Pseudoxanthomonas</taxon>
    </lineage>
</organism>
<evidence type="ECO:0000313" key="12">
    <source>
        <dbReference type="Proteomes" id="UP000321583"/>
    </source>
</evidence>
<dbReference type="GO" id="GO:0031176">
    <property type="term" value="F:endo-1,4-beta-xylanase activity"/>
    <property type="evidence" value="ECO:0007669"/>
    <property type="project" value="UniProtKB-UniRule"/>
</dbReference>
<dbReference type="InterPro" id="IPR033123">
    <property type="entry name" value="GH11_dom"/>
</dbReference>
<comment type="caution">
    <text evidence="11">The sequence shown here is derived from an EMBL/GenBank/DDBJ whole genome shotgun (WGS) entry which is preliminary data.</text>
</comment>
<dbReference type="PROSITE" id="PS51761">
    <property type="entry name" value="GH11_3"/>
    <property type="match status" value="1"/>
</dbReference>
<sequence length="280" mass="30980">MTRRFTQAVLTSALILGLAGCDSPPAPDAAAEVAQPQAGQAAAGQAKPPISKFKAYTRRFEGEALLTQSHATGHVGDLFFTHWKDGGEASFKLDEQGNFRIDWVGGDYNYVGGPGWERGDRNRVIGYHLNEDSGASYVTLYGWGYNKDMDPSDPAHLVEYYVVQRGVRTPGQGGEEGVSFTSNGVEYTTIRTVRTQKPSINNTATFYQYWSRPKEQLPLGQDHKIIFADHVAAWERNGWKLPDMDNFDASDDPTYQVFAVEVFMVEKGGTVSGRVWEEAP</sequence>
<keyword evidence="7 9" id="KW-0326">Glycosidase</keyword>
<dbReference type="InterPro" id="IPR013320">
    <property type="entry name" value="ConA-like_dom_sf"/>
</dbReference>
<dbReference type="Pfam" id="PF00457">
    <property type="entry name" value="Glyco_hydro_11"/>
    <property type="match status" value="1"/>
</dbReference>
<dbReference type="GO" id="GO:0045493">
    <property type="term" value="P:xylan catabolic process"/>
    <property type="evidence" value="ECO:0007669"/>
    <property type="project" value="UniProtKB-UniRule"/>
</dbReference>
<comment type="catalytic activity">
    <reaction evidence="1 9">
        <text>Endohydrolysis of (1-&gt;4)-beta-D-xylosidic linkages in xylans.</text>
        <dbReference type="EC" id="3.2.1.8"/>
    </reaction>
</comment>
<feature type="domain" description="GH11" evidence="10">
    <location>
        <begin position="66"/>
        <end position="274"/>
    </location>
</feature>
<dbReference type="InterPro" id="IPR013319">
    <property type="entry name" value="GH11/12"/>
</dbReference>
<feature type="active site" description="Nucleophile" evidence="9">
    <location>
        <position position="159"/>
    </location>
</feature>
<keyword evidence="6 9" id="KW-0119">Carbohydrate metabolism</keyword>
<evidence type="ECO:0000256" key="5">
    <source>
        <dbReference type="ARBA" id="ARBA00022801"/>
    </source>
</evidence>
<evidence type="ECO:0000256" key="8">
    <source>
        <dbReference type="ARBA" id="ARBA00023326"/>
    </source>
</evidence>
<comment type="pathway">
    <text evidence="2 9">Glycan degradation; xylan degradation.</text>
</comment>
<protein>
    <recommendedName>
        <fullName evidence="3 9">endo-1,4-beta-xylanase</fullName>
        <ecNumber evidence="3 9">3.2.1.8</ecNumber>
    </recommendedName>
</protein>
<dbReference type="Gene3D" id="2.60.120.180">
    <property type="match status" value="1"/>
</dbReference>
<dbReference type="EMBL" id="VLJS01000124">
    <property type="protein sequence ID" value="TWH02733.1"/>
    <property type="molecule type" value="Genomic_DNA"/>
</dbReference>
<dbReference type="UniPathway" id="UPA00114"/>
<dbReference type="Proteomes" id="UP000321583">
    <property type="component" value="Unassembled WGS sequence"/>
</dbReference>
<evidence type="ECO:0000256" key="9">
    <source>
        <dbReference type="PROSITE-ProRule" id="PRU01097"/>
    </source>
</evidence>
<dbReference type="EC" id="3.2.1.8" evidence="3 9"/>
<evidence type="ECO:0000256" key="6">
    <source>
        <dbReference type="ARBA" id="ARBA00023277"/>
    </source>
</evidence>
<dbReference type="OrthoDB" id="9763050at2"/>
<dbReference type="SUPFAM" id="SSF49899">
    <property type="entry name" value="Concanavalin A-like lectins/glucanases"/>
    <property type="match status" value="1"/>
</dbReference>
<keyword evidence="8 9" id="KW-0624">Polysaccharide degradation</keyword>
<dbReference type="AlphaFoldDB" id="A0A562CZ92"/>
<evidence type="ECO:0000313" key="11">
    <source>
        <dbReference type="EMBL" id="TWH02733.1"/>
    </source>
</evidence>
<keyword evidence="4 9" id="KW-0858">Xylan degradation</keyword>
<evidence type="ECO:0000256" key="7">
    <source>
        <dbReference type="ARBA" id="ARBA00023295"/>
    </source>
</evidence>
<evidence type="ECO:0000259" key="10">
    <source>
        <dbReference type="PROSITE" id="PS51761"/>
    </source>
</evidence>
<keyword evidence="5 9" id="KW-0378">Hydrolase</keyword>
<comment type="similarity">
    <text evidence="9">Belongs to the glycosyl hydrolase 11 (cellulase G) family.</text>
</comment>
<keyword evidence="12" id="KW-1185">Reference proteome</keyword>
<evidence type="ECO:0000256" key="4">
    <source>
        <dbReference type="ARBA" id="ARBA00022651"/>
    </source>
</evidence>
<evidence type="ECO:0000256" key="2">
    <source>
        <dbReference type="ARBA" id="ARBA00004851"/>
    </source>
</evidence>
<reference evidence="11 12" key="1">
    <citation type="submission" date="2019-07" db="EMBL/GenBank/DDBJ databases">
        <title>Genome sequencing of lignin-degrading bacterial isolates.</title>
        <authorList>
            <person name="Gladden J."/>
        </authorList>
    </citation>
    <scope>NUCLEOTIDE SEQUENCE [LARGE SCALE GENOMIC DNA]</scope>
    <source>
        <strain evidence="11 12">J19</strain>
    </source>
</reference>
<gene>
    <name evidence="11" type="ORF">L613_000900000140</name>
</gene>
<accession>A0A562CZ92</accession>
<name>A0A562CZ92_9GAMM</name>
<dbReference type="InterPro" id="IPR001137">
    <property type="entry name" value="Glyco_hydro_11"/>
</dbReference>
<dbReference type="PANTHER" id="PTHR46828:SF2">
    <property type="entry name" value="ENDO-1,4-BETA-XYLANASE A-RELATED"/>
    <property type="match status" value="1"/>
</dbReference>